<sequence>MPHPSTVIPLPVSGPSPSTALEPGQKQYEANAMSPHAADLSPGQAFSASAAHAPFGGNASPQQPVAYYVQVPPPGRPRKDGWCATPDWALFFMGWFTCGVGWIVGAFLPLCRTPRFENGMIMGAWIANCACACVVTTYFSLIAVFFTGIALYGI</sequence>
<dbReference type="AlphaFoldDB" id="A0A1Y1I2X5"/>
<feature type="region of interest" description="Disordered" evidence="1">
    <location>
        <begin position="1"/>
        <end position="23"/>
    </location>
</feature>
<proteinExistence type="predicted"/>
<keyword evidence="2" id="KW-1133">Transmembrane helix</keyword>
<reference evidence="3 4" key="1">
    <citation type="journal article" date="2014" name="Nat. Commun.">
        <title>Klebsormidium flaccidum genome reveals primary factors for plant terrestrial adaptation.</title>
        <authorList>
            <person name="Hori K."/>
            <person name="Maruyama F."/>
            <person name="Fujisawa T."/>
            <person name="Togashi T."/>
            <person name="Yamamoto N."/>
            <person name="Seo M."/>
            <person name="Sato S."/>
            <person name="Yamada T."/>
            <person name="Mori H."/>
            <person name="Tajima N."/>
            <person name="Moriyama T."/>
            <person name="Ikeuchi M."/>
            <person name="Watanabe M."/>
            <person name="Wada H."/>
            <person name="Kobayashi K."/>
            <person name="Saito M."/>
            <person name="Masuda T."/>
            <person name="Sasaki-Sekimoto Y."/>
            <person name="Mashiguchi K."/>
            <person name="Awai K."/>
            <person name="Shimojima M."/>
            <person name="Masuda S."/>
            <person name="Iwai M."/>
            <person name="Nobusawa T."/>
            <person name="Narise T."/>
            <person name="Kondo S."/>
            <person name="Saito H."/>
            <person name="Sato R."/>
            <person name="Murakawa M."/>
            <person name="Ihara Y."/>
            <person name="Oshima-Yamada Y."/>
            <person name="Ohtaka K."/>
            <person name="Satoh M."/>
            <person name="Sonobe K."/>
            <person name="Ishii M."/>
            <person name="Ohtani R."/>
            <person name="Kanamori-Sato M."/>
            <person name="Honoki R."/>
            <person name="Miyazaki D."/>
            <person name="Mochizuki H."/>
            <person name="Umetsu J."/>
            <person name="Higashi K."/>
            <person name="Shibata D."/>
            <person name="Kamiya Y."/>
            <person name="Sato N."/>
            <person name="Nakamura Y."/>
            <person name="Tabata S."/>
            <person name="Ida S."/>
            <person name="Kurokawa K."/>
            <person name="Ohta H."/>
        </authorList>
    </citation>
    <scope>NUCLEOTIDE SEQUENCE [LARGE SCALE GENOMIC DNA]</scope>
    <source>
        <strain evidence="3 4">NIES-2285</strain>
    </source>
</reference>
<protein>
    <recommendedName>
        <fullName evidence="5">60S ribosomal protein L18a-like protein</fullName>
    </recommendedName>
</protein>
<evidence type="ECO:0000313" key="3">
    <source>
        <dbReference type="EMBL" id="GAQ85280.1"/>
    </source>
</evidence>
<dbReference type="EMBL" id="DF237176">
    <property type="protein sequence ID" value="GAQ85280.1"/>
    <property type="molecule type" value="Genomic_DNA"/>
</dbReference>
<keyword evidence="4" id="KW-1185">Reference proteome</keyword>
<evidence type="ECO:0000256" key="1">
    <source>
        <dbReference type="SAM" id="MobiDB-lite"/>
    </source>
</evidence>
<feature type="transmembrane region" description="Helical" evidence="2">
    <location>
        <begin position="88"/>
        <end position="111"/>
    </location>
</feature>
<dbReference type="Proteomes" id="UP000054558">
    <property type="component" value="Unassembled WGS sequence"/>
</dbReference>
<evidence type="ECO:0000313" key="4">
    <source>
        <dbReference type="Proteomes" id="UP000054558"/>
    </source>
</evidence>
<evidence type="ECO:0008006" key="5">
    <source>
        <dbReference type="Google" id="ProtNLM"/>
    </source>
</evidence>
<accession>A0A1Y1I2X5</accession>
<keyword evidence="2" id="KW-0472">Membrane</keyword>
<evidence type="ECO:0000256" key="2">
    <source>
        <dbReference type="SAM" id="Phobius"/>
    </source>
</evidence>
<keyword evidence="2" id="KW-0812">Transmembrane</keyword>
<feature type="transmembrane region" description="Helical" evidence="2">
    <location>
        <begin position="123"/>
        <end position="152"/>
    </location>
</feature>
<organism evidence="3 4">
    <name type="scientific">Klebsormidium nitens</name>
    <name type="common">Green alga</name>
    <name type="synonym">Ulothrix nitens</name>
    <dbReference type="NCBI Taxonomy" id="105231"/>
    <lineage>
        <taxon>Eukaryota</taxon>
        <taxon>Viridiplantae</taxon>
        <taxon>Streptophyta</taxon>
        <taxon>Klebsormidiophyceae</taxon>
        <taxon>Klebsormidiales</taxon>
        <taxon>Klebsormidiaceae</taxon>
        <taxon>Klebsormidium</taxon>
    </lineage>
</organism>
<name>A0A1Y1I2X5_KLENI</name>
<gene>
    <name evidence="3" type="ORF">KFL_002270140</name>
</gene>